<dbReference type="EMBL" id="SZNK01000001">
    <property type="protein sequence ID" value="TKI56354.1"/>
    <property type="molecule type" value="Genomic_DNA"/>
</dbReference>
<evidence type="ECO:0000313" key="2">
    <source>
        <dbReference type="Proteomes" id="UP000307841"/>
    </source>
</evidence>
<proteinExistence type="predicted"/>
<comment type="caution">
    <text evidence="1">The sequence shown here is derived from an EMBL/GenBank/DDBJ whole genome shotgun (WGS) entry which is preliminary data.</text>
</comment>
<dbReference type="RefSeq" id="WP_137029809.1">
    <property type="nucleotide sequence ID" value="NZ_SZNK01000001.1"/>
</dbReference>
<name>A0A4U2Y7Z6_9BACL</name>
<accession>A0A4U2Y7Z6</accession>
<gene>
    <name evidence="1" type="ORF">E8L90_13270</name>
</gene>
<dbReference type="AlphaFoldDB" id="A0A4U2Y7Z6"/>
<reference evidence="1 2" key="1">
    <citation type="submission" date="2019-04" db="EMBL/GenBank/DDBJ databases">
        <title>Whole genome sequencing of Brevibacillus sp. TGS2-1.</title>
        <authorList>
            <person name="Choi A."/>
        </authorList>
    </citation>
    <scope>NUCLEOTIDE SEQUENCE [LARGE SCALE GENOMIC DNA]</scope>
    <source>
        <strain evidence="1 2">TGS2-1</strain>
    </source>
</reference>
<evidence type="ECO:0000313" key="1">
    <source>
        <dbReference type="EMBL" id="TKI56354.1"/>
    </source>
</evidence>
<sequence length="210" mass="25135">MKKNRDRFYIASWDNYNSKSLLDSCKDFDRSYLLNVYKSAQKLHTNLLSNRKKDEIMIRQITPIVYLYRSYIELILEFMISYMQTINRLHETIQGESLIKEIRFDLQKDGLLKSFEKIELEMRSLSCDFQYSETFRGIIEGFDSDSNGEELEYLDLHIENRWYSDEFHGGLLRLKDDIGILNSEFDNILELLDSEMDELKEIKSEVNRLF</sequence>
<keyword evidence="2" id="KW-1185">Reference proteome</keyword>
<dbReference type="Proteomes" id="UP000307841">
    <property type="component" value="Unassembled WGS sequence"/>
</dbReference>
<organism evidence="1 2">
    <name type="scientific">Brevibacillus antibioticus</name>
    <dbReference type="NCBI Taxonomy" id="2570228"/>
    <lineage>
        <taxon>Bacteria</taxon>
        <taxon>Bacillati</taxon>
        <taxon>Bacillota</taxon>
        <taxon>Bacilli</taxon>
        <taxon>Bacillales</taxon>
        <taxon>Paenibacillaceae</taxon>
        <taxon>Brevibacillus</taxon>
    </lineage>
</organism>
<protein>
    <submittedName>
        <fullName evidence="1">Uncharacterized protein</fullName>
    </submittedName>
</protein>